<comment type="caution">
    <text evidence="1">The sequence shown here is derived from an EMBL/GenBank/DDBJ whole genome shotgun (WGS) entry which is preliminary data.</text>
</comment>
<dbReference type="Gene3D" id="3.30.420.10">
    <property type="entry name" value="Ribonuclease H-like superfamily/Ribonuclease H"/>
    <property type="match status" value="1"/>
</dbReference>
<dbReference type="SUPFAM" id="SSF53098">
    <property type="entry name" value="Ribonuclease H-like"/>
    <property type="match status" value="1"/>
</dbReference>
<dbReference type="AlphaFoldDB" id="A0AA39IX29"/>
<evidence type="ECO:0000313" key="2">
    <source>
        <dbReference type="Proteomes" id="UP001175226"/>
    </source>
</evidence>
<accession>A0AA39IX29</accession>
<evidence type="ECO:0008006" key="3">
    <source>
        <dbReference type="Google" id="ProtNLM"/>
    </source>
</evidence>
<name>A0AA39IX29_9AGAR</name>
<evidence type="ECO:0000313" key="1">
    <source>
        <dbReference type="EMBL" id="KAK0430498.1"/>
    </source>
</evidence>
<dbReference type="InterPro" id="IPR012337">
    <property type="entry name" value="RNaseH-like_sf"/>
</dbReference>
<protein>
    <recommendedName>
        <fullName evidence="3">RNase H type-1 domain-containing protein</fullName>
    </recommendedName>
</protein>
<keyword evidence="2" id="KW-1185">Reference proteome</keyword>
<dbReference type="InterPro" id="IPR036397">
    <property type="entry name" value="RNaseH_sf"/>
</dbReference>
<organism evidence="1 2">
    <name type="scientific">Armillaria borealis</name>
    <dbReference type="NCBI Taxonomy" id="47425"/>
    <lineage>
        <taxon>Eukaryota</taxon>
        <taxon>Fungi</taxon>
        <taxon>Dikarya</taxon>
        <taxon>Basidiomycota</taxon>
        <taxon>Agaricomycotina</taxon>
        <taxon>Agaricomycetes</taxon>
        <taxon>Agaricomycetidae</taxon>
        <taxon>Agaricales</taxon>
        <taxon>Marasmiineae</taxon>
        <taxon>Physalacriaceae</taxon>
        <taxon>Armillaria</taxon>
    </lineage>
</organism>
<reference evidence="1" key="1">
    <citation type="submission" date="2023-06" db="EMBL/GenBank/DDBJ databases">
        <authorList>
            <consortium name="Lawrence Berkeley National Laboratory"/>
            <person name="Ahrendt S."/>
            <person name="Sahu N."/>
            <person name="Indic B."/>
            <person name="Wong-Bajracharya J."/>
            <person name="Merenyi Z."/>
            <person name="Ke H.-M."/>
            <person name="Monk M."/>
            <person name="Kocsube S."/>
            <person name="Drula E."/>
            <person name="Lipzen A."/>
            <person name="Balint B."/>
            <person name="Henrissat B."/>
            <person name="Andreopoulos B."/>
            <person name="Martin F.M."/>
            <person name="Harder C.B."/>
            <person name="Rigling D."/>
            <person name="Ford K.L."/>
            <person name="Foster G.D."/>
            <person name="Pangilinan J."/>
            <person name="Papanicolaou A."/>
            <person name="Barry K."/>
            <person name="LaButti K."/>
            <person name="Viragh M."/>
            <person name="Koriabine M."/>
            <person name="Yan M."/>
            <person name="Riley R."/>
            <person name="Champramary S."/>
            <person name="Plett K.L."/>
            <person name="Tsai I.J."/>
            <person name="Slot J."/>
            <person name="Sipos G."/>
            <person name="Plett J."/>
            <person name="Nagy L.G."/>
            <person name="Grigoriev I.V."/>
        </authorList>
    </citation>
    <scope>NUCLEOTIDE SEQUENCE</scope>
    <source>
        <strain evidence="1">FPL87.14</strain>
    </source>
</reference>
<dbReference type="Proteomes" id="UP001175226">
    <property type="component" value="Unassembled WGS sequence"/>
</dbReference>
<dbReference type="EMBL" id="JAUEPT010000147">
    <property type="protein sequence ID" value="KAK0430498.1"/>
    <property type="molecule type" value="Genomic_DNA"/>
</dbReference>
<dbReference type="GO" id="GO:0003676">
    <property type="term" value="F:nucleic acid binding"/>
    <property type="evidence" value="ECO:0007669"/>
    <property type="project" value="InterPro"/>
</dbReference>
<sequence length="112" mass="12374">MRNRSIRLPNEVGRTNQVGEIVGAKMAAEDVPTSYTMELVSDSRHVLNGLDSRFIKWENEGYLLTNNSLVTEVEKYSINLTILHLPASQVQISAPIAIPGHRPSSVGILSLF</sequence>
<proteinExistence type="predicted"/>
<gene>
    <name evidence="1" type="ORF">EV421DRAFT_282082</name>
</gene>